<protein>
    <submittedName>
        <fullName evidence="3">Tetratricopeptide repeat protein</fullName>
    </submittedName>
</protein>
<proteinExistence type="predicted"/>
<dbReference type="Proteomes" id="UP001431429">
    <property type="component" value="Unassembled WGS sequence"/>
</dbReference>
<name>A0ABT0UHC6_9ACTN</name>
<dbReference type="Gene3D" id="1.25.40.10">
    <property type="entry name" value="Tetratricopeptide repeat domain"/>
    <property type="match status" value="1"/>
</dbReference>
<feature type="repeat" description="TPR" evidence="1">
    <location>
        <begin position="81"/>
        <end position="114"/>
    </location>
</feature>
<keyword evidence="1" id="KW-0802">TPR repeat</keyword>
<comment type="caution">
    <text evidence="3">The sequence shown here is derived from an EMBL/GenBank/DDBJ whole genome shotgun (WGS) entry which is preliminary data.</text>
</comment>
<dbReference type="InterPro" id="IPR011990">
    <property type="entry name" value="TPR-like_helical_dom_sf"/>
</dbReference>
<dbReference type="SUPFAM" id="SSF48452">
    <property type="entry name" value="TPR-like"/>
    <property type="match status" value="1"/>
</dbReference>
<evidence type="ECO:0000313" key="3">
    <source>
        <dbReference type="EMBL" id="MCM2387721.1"/>
    </source>
</evidence>
<keyword evidence="4" id="KW-1185">Reference proteome</keyword>
<evidence type="ECO:0000259" key="2">
    <source>
        <dbReference type="Pfam" id="PF12688"/>
    </source>
</evidence>
<evidence type="ECO:0000313" key="4">
    <source>
        <dbReference type="Proteomes" id="UP001431429"/>
    </source>
</evidence>
<dbReference type="InterPro" id="IPR019734">
    <property type="entry name" value="TPR_rpt"/>
</dbReference>
<dbReference type="Pfam" id="PF12688">
    <property type="entry name" value="TPR_5"/>
    <property type="match status" value="1"/>
</dbReference>
<accession>A0ABT0UHC6</accession>
<dbReference type="SMART" id="SM00028">
    <property type="entry name" value="TPR"/>
    <property type="match status" value="3"/>
</dbReference>
<organism evidence="3 4">
    <name type="scientific">Streptomyces albipurpureus</name>
    <dbReference type="NCBI Taxonomy" id="2897419"/>
    <lineage>
        <taxon>Bacteria</taxon>
        <taxon>Bacillati</taxon>
        <taxon>Actinomycetota</taxon>
        <taxon>Actinomycetes</taxon>
        <taxon>Kitasatosporales</taxon>
        <taxon>Streptomycetaceae</taxon>
        <taxon>Streptomyces</taxon>
    </lineage>
</organism>
<sequence>MTTISERNVRLAEAVRVREQGDAAEARRRLLALGERWPQDAEIAYQTAWAHDALGLEAEAVPFYERALTAASQRLTPGDRCEALLGLGSTYRVLGRYEDAERTLRTAVAEYPEHGALQAFLAMTLFNRGQYEESTRLLLELLAATSEDPTVRAFHRAIEMYAKDLDGTAG</sequence>
<reference evidence="3" key="1">
    <citation type="submission" date="2022-06" db="EMBL/GenBank/DDBJ databases">
        <title>Genome public.</title>
        <authorList>
            <person name="Sun Q."/>
        </authorList>
    </citation>
    <scope>NUCLEOTIDE SEQUENCE</scope>
    <source>
        <strain evidence="3">CWNU-1</strain>
    </source>
</reference>
<dbReference type="PROSITE" id="PS50005">
    <property type="entry name" value="TPR"/>
    <property type="match status" value="1"/>
</dbReference>
<feature type="domain" description="Tetratrico peptide repeat group 5" evidence="2">
    <location>
        <begin position="43"/>
        <end position="165"/>
    </location>
</feature>
<dbReference type="InterPro" id="IPR041656">
    <property type="entry name" value="TPR_5"/>
</dbReference>
<dbReference type="EMBL" id="JAMQAW010000006">
    <property type="protein sequence ID" value="MCM2387721.1"/>
    <property type="molecule type" value="Genomic_DNA"/>
</dbReference>
<dbReference type="RefSeq" id="WP_250918085.1">
    <property type="nucleotide sequence ID" value="NZ_JAMQAW010000006.1"/>
</dbReference>
<evidence type="ECO:0000256" key="1">
    <source>
        <dbReference type="PROSITE-ProRule" id="PRU00339"/>
    </source>
</evidence>
<gene>
    <name evidence="3" type="ORF">NBG84_05255</name>
</gene>